<dbReference type="InterPro" id="IPR011437">
    <property type="entry name" value="DUF1540"/>
</dbReference>
<dbReference type="Proteomes" id="UP000824179">
    <property type="component" value="Unassembled WGS sequence"/>
</dbReference>
<accession>A0A9D1AE66</accession>
<dbReference type="Pfam" id="PF07561">
    <property type="entry name" value="DUF1540"/>
    <property type="match status" value="1"/>
</dbReference>
<sequence>MMNETINHGVACDVRNCKYNSEGVNCTLNKIQVGCGNEQCTCCESFVEKHY</sequence>
<proteinExistence type="predicted"/>
<dbReference type="EMBL" id="DVHB01000003">
    <property type="protein sequence ID" value="HIR38767.1"/>
    <property type="molecule type" value="Genomic_DNA"/>
</dbReference>
<comment type="caution">
    <text evidence="2">The sequence shown here is derived from an EMBL/GenBank/DDBJ whole genome shotgun (WGS) entry which is preliminary data.</text>
</comment>
<evidence type="ECO:0000259" key="1">
    <source>
        <dbReference type="Pfam" id="PF07561"/>
    </source>
</evidence>
<gene>
    <name evidence="2" type="ORF">IAB90_00130</name>
</gene>
<protein>
    <submittedName>
        <fullName evidence="2">DUF1540 domain-containing protein</fullName>
    </submittedName>
</protein>
<evidence type="ECO:0000313" key="2">
    <source>
        <dbReference type="EMBL" id="HIR38767.1"/>
    </source>
</evidence>
<organism evidence="2 3">
    <name type="scientific">Candidatus Coproplasma stercoripullorum</name>
    <dbReference type="NCBI Taxonomy" id="2840751"/>
    <lineage>
        <taxon>Bacteria</taxon>
        <taxon>Bacillati</taxon>
        <taxon>Bacillota</taxon>
        <taxon>Clostridia</taxon>
        <taxon>Eubacteriales</taxon>
        <taxon>Candidatus Coproplasma</taxon>
    </lineage>
</organism>
<evidence type="ECO:0000313" key="3">
    <source>
        <dbReference type="Proteomes" id="UP000824179"/>
    </source>
</evidence>
<reference evidence="2" key="1">
    <citation type="submission" date="2020-10" db="EMBL/GenBank/DDBJ databases">
        <authorList>
            <person name="Gilroy R."/>
        </authorList>
    </citation>
    <scope>NUCLEOTIDE SEQUENCE</scope>
    <source>
        <strain evidence="2">ChiW25-3613</strain>
    </source>
</reference>
<name>A0A9D1AE66_9FIRM</name>
<dbReference type="AlphaFoldDB" id="A0A9D1AE66"/>
<reference evidence="2" key="2">
    <citation type="journal article" date="2021" name="PeerJ">
        <title>Extensive microbial diversity within the chicken gut microbiome revealed by metagenomics and culture.</title>
        <authorList>
            <person name="Gilroy R."/>
            <person name="Ravi A."/>
            <person name="Getino M."/>
            <person name="Pursley I."/>
            <person name="Horton D.L."/>
            <person name="Alikhan N.F."/>
            <person name="Baker D."/>
            <person name="Gharbi K."/>
            <person name="Hall N."/>
            <person name="Watson M."/>
            <person name="Adriaenssens E.M."/>
            <person name="Foster-Nyarko E."/>
            <person name="Jarju S."/>
            <person name="Secka A."/>
            <person name="Antonio M."/>
            <person name="Oren A."/>
            <person name="Chaudhuri R.R."/>
            <person name="La Ragione R."/>
            <person name="Hildebrand F."/>
            <person name="Pallen M.J."/>
        </authorList>
    </citation>
    <scope>NUCLEOTIDE SEQUENCE</scope>
    <source>
        <strain evidence="2">ChiW25-3613</strain>
    </source>
</reference>
<feature type="domain" description="DUF1540" evidence="1">
    <location>
        <begin position="10"/>
        <end position="46"/>
    </location>
</feature>